<dbReference type="RefSeq" id="WP_228707660.1">
    <property type="nucleotide sequence ID" value="NZ_UGVC01000011.1"/>
</dbReference>
<dbReference type="GO" id="GO:0016740">
    <property type="term" value="F:transferase activity"/>
    <property type="evidence" value="ECO:0007669"/>
    <property type="project" value="UniProtKB-KW"/>
</dbReference>
<dbReference type="Gene3D" id="3.40.50.11190">
    <property type="match status" value="1"/>
</dbReference>
<keyword evidence="1" id="KW-0808">Transferase</keyword>
<protein>
    <submittedName>
        <fullName evidence="1">Spore coat polysaccharide biosynthesis protein, predicted glycosyltransferase</fullName>
    </submittedName>
</protein>
<keyword evidence="2" id="KW-1185">Reference proteome</keyword>
<proteinExistence type="predicted"/>
<evidence type="ECO:0000313" key="2">
    <source>
        <dbReference type="Proteomes" id="UP000254123"/>
    </source>
</evidence>
<organism evidence="1 2">
    <name type="scientific">Psychrobacter phenylpyruvicus</name>
    <dbReference type="NCBI Taxonomy" id="29432"/>
    <lineage>
        <taxon>Bacteria</taxon>
        <taxon>Pseudomonadati</taxon>
        <taxon>Pseudomonadota</taxon>
        <taxon>Gammaproteobacteria</taxon>
        <taxon>Moraxellales</taxon>
        <taxon>Moraxellaceae</taxon>
        <taxon>Psychrobacter</taxon>
    </lineage>
</organism>
<evidence type="ECO:0000313" key="1">
    <source>
        <dbReference type="EMBL" id="SUD98991.1"/>
    </source>
</evidence>
<dbReference type="Proteomes" id="UP000254123">
    <property type="component" value="Unassembled WGS sequence"/>
</dbReference>
<dbReference type="AlphaFoldDB" id="A0A379LS45"/>
<name>A0A379LS45_9GAMM</name>
<reference evidence="1 2" key="1">
    <citation type="submission" date="2018-06" db="EMBL/GenBank/DDBJ databases">
        <authorList>
            <consortium name="Pathogen Informatics"/>
            <person name="Doyle S."/>
        </authorList>
    </citation>
    <scope>NUCLEOTIDE SEQUENCE [LARGE SCALE GENOMIC DNA]</scope>
    <source>
        <strain evidence="1 2">NCTC10526</strain>
    </source>
</reference>
<dbReference type="EMBL" id="UGVC01000011">
    <property type="protein sequence ID" value="SUD98991.1"/>
    <property type="molecule type" value="Genomic_DNA"/>
</dbReference>
<gene>
    <name evidence="1" type="ORF">NCTC10526_02981</name>
</gene>
<accession>A0A379LS45</accession>
<sequence length="94" mass="11177">MDSYWEEKLRPHCDNVLVIDDLADRKHDCDLLLDQTFGRNKQDYQNLVPNHCEILCGTTYALLRPEFSKWREYSLARRKDNKLQHILINLGGCR</sequence>